<dbReference type="EMBL" id="CAMXCT030006695">
    <property type="protein sequence ID" value="CAL4805753.1"/>
    <property type="molecule type" value="Genomic_DNA"/>
</dbReference>
<evidence type="ECO:0000313" key="2">
    <source>
        <dbReference type="EMBL" id="CAL4805753.1"/>
    </source>
</evidence>
<keyword evidence="3" id="KW-1185">Reference proteome</keyword>
<reference evidence="2 3" key="2">
    <citation type="submission" date="2024-05" db="EMBL/GenBank/DDBJ databases">
        <authorList>
            <person name="Chen Y."/>
            <person name="Shah S."/>
            <person name="Dougan E. K."/>
            <person name="Thang M."/>
            <person name="Chan C."/>
        </authorList>
    </citation>
    <scope>NUCLEOTIDE SEQUENCE [LARGE SCALE GENOMIC DNA]</scope>
</reference>
<dbReference type="Proteomes" id="UP001152797">
    <property type="component" value="Unassembled WGS sequence"/>
</dbReference>
<gene>
    <name evidence="1" type="ORF">C1SCF055_LOCUS43008</name>
</gene>
<organism evidence="1">
    <name type="scientific">Cladocopium goreaui</name>
    <dbReference type="NCBI Taxonomy" id="2562237"/>
    <lineage>
        <taxon>Eukaryota</taxon>
        <taxon>Sar</taxon>
        <taxon>Alveolata</taxon>
        <taxon>Dinophyceae</taxon>
        <taxon>Suessiales</taxon>
        <taxon>Symbiodiniaceae</taxon>
        <taxon>Cladocopium</taxon>
    </lineage>
</organism>
<name>A0A9P1M0T9_9DINO</name>
<sequence length="287" mass="27932">MGWLARLISDLSLQVAKTPKSGLNRLHVEDIAPCLPAMKRRANAMSFLAARAGHRKGELMEAGSADQEIEMPAGSSAGLDAGSGRYGAGHGAGYGAGHGAGYGAGYGDQGGLGASGGYQDSYGEPNMGSYGSGFNKNSFAGGAAGVGAAGAAGARGAGAKKKMKLPAPGCHRGKCPDPLPPGYTCEPCGNVSKDLGPGPYSRAGQQQQVMRAVQQRYAQIAAAGPAAFGFGAGSGAGGLGGAIGASGAIGAMGPGSGSGFGPGFGPGAPPDACDGGLLRSLEVCNGW</sequence>
<protein>
    <submittedName>
        <fullName evidence="1">Uncharacterized protein</fullName>
    </submittedName>
</protein>
<accession>A0A9P1M0T9</accession>
<reference evidence="1" key="1">
    <citation type="submission" date="2022-10" db="EMBL/GenBank/DDBJ databases">
        <authorList>
            <person name="Chen Y."/>
            <person name="Dougan E. K."/>
            <person name="Chan C."/>
            <person name="Rhodes N."/>
            <person name="Thang M."/>
        </authorList>
    </citation>
    <scope>NUCLEOTIDE SEQUENCE</scope>
</reference>
<evidence type="ECO:0000313" key="1">
    <source>
        <dbReference type="EMBL" id="CAI4018441.1"/>
    </source>
</evidence>
<dbReference type="EMBL" id="CAMXCT010006695">
    <property type="protein sequence ID" value="CAI4018441.1"/>
    <property type="molecule type" value="Genomic_DNA"/>
</dbReference>
<proteinExistence type="predicted"/>
<comment type="caution">
    <text evidence="1">The sequence shown here is derived from an EMBL/GenBank/DDBJ whole genome shotgun (WGS) entry which is preliminary data.</text>
</comment>
<dbReference type="AlphaFoldDB" id="A0A9P1M0T9"/>
<evidence type="ECO:0000313" key="3">
    <source>
        <dbReference type="Proteomes" id="UP001152797"/>
    </source>
</evidence>
<dbReference type="EMBL" id="CAMXCT020006695">
    <property type="protein sequence ID" value="CAL1171816.1"/>
    <property type="molecule type" value="Genomic_DNA"/>
</dbReference>